<evidence type="ECO:0000256" key="2">
    <source>
        <dbReference type="ARBA" id="ARBA00022741"/>
    </source>
</evidence>
<evidence type="ECO:0000256" key="4">
    <source>
        <dbReference type="PROSITE-ProRule" id="PRU00409"/>
    </source>
</evidence>
<dbReference type="InterPro" id="IPR005479">
    <property type="entry name" value="CPAse_ATP-bd"/>
</dbReference>
<dbReference type="EMBL" id="NGFN01000244">
    <property type="protein sequence ID" value="OUC97595.1"/>
    <property type="molecule type" value="Genomic_DNA"/>
</dbReference>
<dbReference type="InterPro" id="IPR013815">
    <property type="entry name" value="ATP_grasp_subdomain_1"/>
</dbReference>
<sequence>MPPARPARSCRSPRTPRCCPRLPSPLKGHDVSAIVLPLRIPDTVTPLGDWLPEVKDDLTLVTSGDAEPGYRRQLPHVLATSSYSTGPEVEDLLDDLCGAGGVRTLVHVTEDDILRCARVRDRHGLPGLRYEQALPWRDKLIMKGIVSGHGVPTPRYLRPASFAEAERFARRVGYPVVVKPRLGYASMGVGLVGDADELRRAAEAWDPDDVMLESFTQGDVLHIDGFMHDGEVLYVQASRYLNNCLSFHDALPLGSVQLDRDGEEHARLARFAERVVAALPPVDFSPFHLEVFRKPGAGDLEFCEIACRLGGAHIMEALTYATGVNPARLWIRHQIGLQNGPETPLADTGRRYGWLLVPPRRGRLVRVSEPPPVEFIKDFIVKTAVPRDFDGAHGSTDSYLAFVVDGASEHEVESNLRKCIDIAAECSEWEGADV</sequence>
<dbReference type="PROSITE" id="PS50975">
    <property type="entry name" value="ATP_GRASP"/>
    <property type="match status" value="1"/>
</dbReference>
<dbReference type="SUPFAM" id="SSF56059">
    <property type="entry name" value="Glutathione synthetase ATP-binding domain-like"/>
    <property type="match status" value="1"/>
</dbReference>
<keyword evidence="1" id="KW-0436">Ligase</keyword>
<accession>A0A243RRE8</accession>
<organism evidence="6 7">
    <name type="scientific">Streptomyces swartbergensis</name>
    <dbReference type="NCBI Taxonomy" id="487165"/>
    <lineage>
        <taxon>Bacteria</taxon>
        <taxon>Bacillati</taxon>
        <taxon>Actinomycetota</taxon>
        <taxon>Actinomycetes</taxon>
        <taxon>Kitasatosporales</taxon>
        <taxon>Streptomycetaceae</taxon>
        <taxon>Streptomyces</taxon>
    </lineage>
</organism>
<dbReference type="Pfam" id="PF02786">
    <property type="entry name" value="CPSase_L_D2"/>
    <property type="match status" value="1"/>
</dbReference>
<dbReference type="GO" id="GO:0016874">
    <property type="term" value="F:ligase activity"/>
    <property type="evidence" value="ECO:0007669"/>
    <property type="project" value="UniProtKB-KW"/>
</dbReference>
<dbReference type="GO" id="GO:0046872">
    <property type="term" value="F:metal ion binding"/>
    <property type="evidence" value="ECO:0007669"/>
    <property type="project" value="InterPro"/>
</dbReference>
<gene>
    <name evidence="6" type="ORF">CA983_30300</name>
</gene>
<dbReference type="AlphaFoldDB" id="A0A243RRE8"/>
<dbReference type="Gene3D" id="3.40.50.20">
    <property type="match status" value="1"/>
</dbReference>
<comment type="caution">
    <text evidence="6">The sequence shown here is derived from an EMBL/GenBank/DDBJ whole genome shotgun (WGS) entry which is preliminary data.</text>
</comment>
<keyword evidence="2 4" id="KW-0547">Nucleotide-binding</keyword>
<protein>
    <recommendedName>
        <fullName evidence="5">ATP-grasp domain-containing protein</fullName>
    </recommendedName>
</protein>
<evidence type="ECO:0000313" key="7">
    <source>
        <dbReference type="Proteomes" id="UP000195105"/>
    </source>
</evidence>
<evidence type="ECO:0000313" key="6">
    <source>
        <dbReference type="EMBL" id="OUC97595.1"/>
    </source>
</evidence>
<keyword evidence="7" id="KW-1185">Reference proteome</keyword>
<dbReference type="PANTHER" id="PTHR43585">
    <property type="entry name" value="FUMIPYRROLE BIOSYNTHESIS PROTEIN C"/>
    <property type="match status" value="1"/>
</dbReference>
<dbReference type="PANTHER" id="PTHR43585:SF2">
    <property type="entry name" value="ATP-GRASP ENZYME FSQD"/>
    <property type="match status" value="1"/>
</dbReference>
<dbReference type="Proteomes" id="UP000195105">
    <property type="component" value="Unassembled WGS sequence"/>
</dbReference>
<reference evidence="6 7" key="1">
    <citation type="submission" date="2017-05" db="EMBL/GenBank/DDBJ databases">
        <title>Biotechnological potential of actinobacteria isolated from South African environments.</title>
        <authorList>
            <person name="Le Roes-Hill M."/>
            <person name="Prins A."/>
            <person name="Durrell K.A."/>
        </authorList>
    </citation>
    <scope>NUCLEOTIDE SEQUENCE [LARGE SCALE GENOMIC DNA]</scope>
    <source>
        <strain evidence="6 7">HMC13</strain>
    </source>
</reference>
<evidence type="ECO:0000256" key="1">
    <source>
        <dbReference type="ARBA" id="ARBA00022598"/>
    </source>
</evidence>
<dbReference type="InterPro" id="IPR052032">
    <property type="entry name" value="ATP-dep_AA_Ligase"/>
</dbReference>
<dbReference type="InterPro" id="IPR011761">
    <property type="entry name" value="ATP-grasp"/>
</dbReference>
<dbReference type="Gene3D" id="3.30.1490.20">
    <property type="entry name" value="ATP-grasp fold, A domain"/>
    <property type="match status" value="1"/>
</dbReference>
<dbReference type="GO" id="GO:0005524">
    <property type="term" value="F:ATP binding"/>
    <property type="evidence" value="ECO:0007669"/>
    <property type="project" value="UniProtKB-UniRule"/>
</dbReference>
<proteinExistence type="predicted"/>
<evidence type="ECO:0000256" key="3">
    <source>
        <dbReference type="ARBA" id="ARBA00022840"/>
    </source>
</evidence>
<name>A0A243RRE8_9ACTN</name>
<feature type="domain" description="ATP-grasp" evidence="5">
    <location>
        <begin position="143"/>
        <end position="335"/>
    </location>
</feature>
<keyword evidence="3 4" id="KW-0067">ATP-binding</keyword>
<evidence type="ECO:0000259" key="5">
    <source>
        <dbReference type="PROSITE" id="PS50975"/>
    </source>
</evidence>
<dbReference type="Gene3D" id="3.30.470.20">
    <property type="entry name" value="ATP-grasp fold, B domain"/>
    <property type="match status" value="1"/>
</dbReference>